<comment type="cofactor">
    <cofactor evidence="14 17">
        <name>Ca(2+)</name>
        <dbReference type="ChEBI" id="CHEBI:29108"/>
    </cofactor>
    <text evidence="14 17">Binds 2 calcium ions per subunit.</text>
</comment>
<comment type="cofactor">
    <cofactor evidence="14 17">
        <name>heme b</name>
        <dbReference type="ChEBI" id="CHEBI:60344"/>
    </cofactor>
    <text evidence="14 17">Binds 1 heme b (iron(II)-protoporphyrin IX) group per subunit.</text>
</comment>
<comment type="subcellular location">
    <subcellularLocation>
        <location evidence="17">Secreted</location>
    </subcellularLocation>
</comment>
<feature type="binding site" description="axial binding residue" evidence="14">
    <location>
        <position position="195"/>
    </location>
    <ligand>
        <name>heme b</name>
        <dbReference type="ChEBI" id="CHEBI:60344"/>
    </ligand>
    <ligandPart>
        <name>Fe</name>
        <dbReference type="ChEBI" id="CHEBI:18248"/>
    </ligandPart>
</feature>
<dbReference type="InterPro" id="IPR019793">
    <property type="entry name" value="Peroxidases_heam-ligand_BS"/>
</dbReference>
<evidence type="ECO:0000256" key="8">
    <source>
        <dbReference type="ARBA" id="ARBA00023002"/>
    </source>
</evidence>
<dbReference type="InterPro" id="IPR019794">
    <property type="entry name" value="Peroxidases_AS"/>
</dbReference>
<organism evidence="19 20">
    <name type="scientific">Phtheirospermum japonicum</name>
    <dbReference type="NCBI Taxonomy" id="374723"/>
    <lineage>
        <taxon>Eukaryota</taxon>
        <taxon>Viridiplantae</taxon>
        <taxon>Streptophyta</taxon>
        <taxon>Embryophyta</taxon>
        <taxon>Tracheophyta</taxon>
        <taxon>Spermatophyta</taxon>
        <taxon>Magnoliopsida</taxon>
        <taxon>eudicotyledons</taxon>
        <taxon>Gunneridae</taxon>
        <taxon>Pentapetalae</taxon>
        <taxon>asterids</taxon>
        <taxon>lamiids</taxon>
        <taxon>Lamiales</taxon>
        <taxon>Orobanchaceae</taxon>
        <taxon>Orobanchaceae incertae sedis</taxon>
        <taxon>Phtheirospermum</taxon>
    </lineage>
</organism>
<feature type="binding site" evidence="13">
    <location>
        <position position="165"/>
    </location>
    <ligand>
        <name>substrate</name>
    </ligand>
</feature>
<dbReference type="GO" id="GO:0140825">
    <property type="term" value="F:lactoperoxidase activity"/>
    <property type="evidence" value="ECO:0007669"/>
    <property type="project" value="UniProtKB-EC"/>
</dbReference>
<dbReference type="Gene3D" id="1.10.420.10">
    <property type="entry name" value="Peroxidase, domain 2"/>
    <property type="match status" value="1"/>
</dbReference>
<feature type="domain" description="Plant heme peroxidase family profile" evidence="18">
    <location>
        <begin position="27"/>
        <end position="329"/>
    </location>
</feature>
<comment type="caution">
    <text evidence="19">The sequence shown here is derived from an EMBL/GenBank/DDBJ whole genome shotgun (WGS) entry which is preliminary data.</text>
</comment>
<keyword evidence="7 14" id="KW-0106">Calcium</keyword>
<evidence type="ECO:0000256" key="1">
    <source>
        <dbReference type="ARBA" id="ARBA00000189"/>
    </source>
</evidence>
<keyword evidence="10 16" id="KW-1015">Disulfide bond</keyword>
<dbReference type="InterPro" id="IPR000823">
    <property type="entry name" value="Peroxidase_pln"/>
</dbReference>
<keyword evidence="17" id="KW-0964">Secreted</keyword>
<gene>
    <name evidence="19" type="ORF">PHJA_000125700</name>
</gene>
<dbReference type="Pfam" id="PF00141">
    <property type="entry name" value="peroxidase"/>
    <property type="match status" value="1"/>
</dbReference>
<evidence type="ECO:0000256" key="11">
    <source>
        <dbReference type="ARBA" id="ARBA00023180"/>
    </source>
</evidence>
<keyword evidence="9 14" id="KW-0408">Iron</keyword>
<evidence type="ECO:0000256" key="2">
    <source>
        <dbReference type="ARBA" id="ARBA00006873"/>
    </source>
</evidence>
<evidence type="ECO:0000256" key="13">
    <source>
        <dbReference type="PIRSR" id="PIRSR600823-2"/>
    </source>
</evidence>
<dbReference type="EMBL" id="BMAC01000013">
    <property type="protein sequence ID" value="GFP79823.1"/>
    <property type="molecule type" value="Genomic_DNA"/>
</dbReference>
<feature type="disulfide bond" evidence="16">
    <location>
        <begin position="123"/>
        <end position="325"/>
    </location>
</feature>
<feature type="active site" description="Proton acceptor" evidence="12">
    <location>
        <position position="68"/>
    </location>
</feature>
<accession>A0A830B5E4</accession>
<dbReference type="Proteomes" id="UP000653305">
    <property type="component" value="Unassembled WGS sequence"/>
</dbReference>
<dbReference type="Gene3D" id="1.10.520.10">
    <property type="match status" value="1"/>
</dbReference>
<evidence type="ECO:0000256" key="15">
    <source>
        <dbReference type="PIRSR" id="PIRSR600823-4"/>
    </source>
</evidence>
<evidence type="ECO:0000256" key="10">
    <source>
        <dbReference type="ARBA" id="ARBA00023157"/>
    </source>
</evidence>
<evidence type="ECO:0000256" key="3">
    <source>
        <dbReference type="ARBA" id="ARBA00012313"/>
    </source>
</evidence>
<feature type="binding site" evidence="14">
    <location>
        <position position="74"/>
    </location>
    <ligand>
        <name>Ca(2+)</name>
        <dbReference type="ChEBI" id="CHEBI:29108"/>
        <label>1</label>
    </ligand>
</feature>
<evidence type="ECO:0000256" key="17">
    <source>
        <dbReference type="RuleBase" id="RU362060"/>
    </source>
</evidence>
<keyword evidence="11" id="KW-0325">Glycoprotein</keyword>
<dbReference type="InterPro" id="IPR033905">
    <property type="entry name" value="Secretory_peroxidase"/>
</dbReference>
<dbReference type="SUPFAM" id="SSF48113">
    <property type="entry name" value="Heme-dependent peroxidases"/>
    <property type="match status" value="1"/>
</dbReference>
<evidence type="ECO:0000256" key="16">
    <source>
        <dbReference type="PIRSR" id="PIRSR600823-5"/>
    </source>
</evidence>
<dbReference type="PROSITE" id="PS50873">
    <property type="entry name" value="PEROXIDASE_4"/>
    <property type="match status" value="1"/>
</dbReference>
<dbReference type="GO" id="GO:0042744">
    <property type="term" value="P:hydrogen peroxide catabolic process"/>
    <property type="evidence" value="ECO:0007669"/>
    <property type="project" value="UniProtKB-KW"/>
</dbReference>
<dbReference type="PROSITE" id="PS00435">
    <property type="entry name" value="PEROXIDASE_1"/>
    <property type="match status" value="1"/>
</dbReference>
<dbReference type="AlphaFoldDB" id="A0A830B5E4"/>
<evidence type="ECO:0000256" key="9">
    <source>
        <dbReference type="ARBA" id="ARBA00023004"/>
    </source>
</evidence>
<keyword evidence="6 14" id="KW-0479">Metal-binding</keyword>
<dbReference type="InterPro" id="IPR010255">
    <property type="entry name" value="Haem_peroxidase_sf"/>
</dbReference>
<dbReference type="InterPro" id="IPR002016">
    <property type="entry name" value="Haem_peroxidase"/>
</dbReference>
<protein>
    <recommendedName>
        <fullName evidence="3 17">Peroxidase</fullName>
        <ecNumber evidence="3 17">1.11.1.7</ecNumber>
    </recommendedName>
</protein>
<comment type="catalytic activity">
    <reaction evidence="1 17">
        <text>2 a phenolic donor + H2O2 = 2 a phenolic radical donor + 2 H2O</text>
        <dbReference type="Rhea" id="RHEA:56136"/>
        <dbReference type="ChEBI" id="CHEBI:15377"/>
        <dbReference type="ChEBI" id="CHEBI:16240"/>
        <dbReference type="ChEBI" id="CHEBI:139520"/>
        <dbReference type="ChEBI" id="CHEBI:139521"/>
        <dbReference type="EC" id="1.11.1.7"/>
    </reaction>
</comment>
<feature type="binding site" evidence="14">
    <location>
        <position position="247"/>
    </location>
    <ligand>
        <name>Ca(2+)</name>
        <dbReference type="ChEBI" id="CHEBI:29108"/>
        <label>2</label>
    </ligand>
</feature>
<feature type="binding site" evidence="14">
    <location>
        <position position="90"/>
    </location>
    <ligand>
        <name>Ca(2+)</name>
        <dbReference type="ChEBI" id="CHEBI:29108"/>
        <label>1</label>
    </ligand>
</feature>
<keyword evidence="17" id="KW-0376">Hydrogen peroxide</keyword>
<evidence type="ECO:0000256" key="6">
    <source>
        <dbReference type="ARBA" id="ARBA00022723"/>
    </source>
</evidence>
<dbReference type="FunFam" id="1.10.420.10:FF:000001">
    <property type="entry name" value="Peroxidase"/>
    <property type="match status" value="1"/>
</dbReference>
<dbReference type="EC" id="1.11.1.7" evidence="3 17"/>
<evidence type="ECO:0000256" key="14">
    <source>
        <dbReference type="PIRSR" id="PIRSR600823-3"/>
    </source>
</evidence>
<comment type="similarity">
    <text evidence="17">Belongs to the peroxidase family. Classical plant (class III) peroxidase subfamily.</text>
</comment>
<evidence type="ECO:0000256" key="4">
    <source>
        <dbReference type="ARBA" id="ARBA00022559"/>
    </source>
</evidence>
<dbReference type="GO" id="GO:0005576">
    <property type="term" value="C:extracellular region"/>
    <property type="evidence" value="ECO:0007669"/>
    <property type="project" value="UniProtKB-SubCell"/>
</dbReference>
<dbReference type="CDD" id="cd00693">
    <property type="entry name" value="secretory_peroxidase"/>
    <property type="match status" value="1"/>
</dbReference>
<keyword evidence="8 17" id="KW-0560">Oxidoreductase</keyword>
<dbReference type="PRINTS" id="PR00461">
    <property type="entry name" value="PLPEROXIDASE"/>
</dbReference>
<feature type="binding site" evidence="14">
    <location>
        <position position="255"/>
    </location>
    <ligand>
        <name>Ca(2+)</name>
        <dbReference type="ChEBI" id="CHEBI:29108"/>
        <label>2</label>
    </ligand>
</feature>
<evidence type="ECO:0000256" key="12">
    <source>
        <dbReference type="PIRSR" id="PIRSR600823-1"/>
    </source>
</evidence>
<dbReference type="PANTHER" id="PTHR31388">
    <property type="entry name" value="PEROXIDASE 72-RELATED"/>
    <property type="match status" value="1"/>
</dbReference>
<proteinExistence type="inferred from homology"/>
<evidence type="ECO:0000256" key="7">
    <source>
        <dbReference type="ARBA" id="ARBA00022837"/>
    </source>
</evidence>
<feature type="disulfide bond" evidence="16">
    <location>
        <begin position="202"/>
        <end position="234"/>
    </location>
</feature>
<feature type="binding site" evidence="14">
    <location>
        <position position="78"/>
    </location>
    <ligand>
        <name>Ca(2+)</name>
        <dbReference type="ChEBI" id="CHEBI:29108"/>
        <label>1</label>
    </ligand>
</feature>
<evidence type="ECO:0000313" key="20">
    <source>
        <dbReference type="Proteomes" id="UP000653305"/>
    </source>
</evidence>
<evidence type="ECO:0000313" key="19">
    <source>
        <dbReference type="EMBL" id="GFP79823.1"/>
    </source>
</evidence>
<feature type="disulfide bond" evidence="16">
    <location>
        <begin position="70"/>
        <end position="75"/>
    </location>
</feature>
<comment type="function">
    <text evidence="17">Removal of H(2)O(2), oxidation of toxic reductants, biosynthesis and degradation of lignin, suberization, auxin catabolism, response to environmental stresses such as wounding, pathogen attack and oxidative stress.</text>
</comment>
<evidence type="ECO:0000259" key="18">
    <source>
        <dbReference type="PROSITE" id="PS50873"/>
    </source>
</evidence>
<keyword evidence="4 17" id="KW-0575">Peroxidase</keyword>
<feature type="disulfide bond" evidence="16">
    <location>
        <begin position="37"/>
        <end position="117"/>
    </location>
</feature>
<feature type="site" description="Transition state stabilizer" evidence="15">
    <location>
        <position position="64"/>
    </location>
</feature>
<reference evidence="19" key="1">
    <citation type="submission" date="2020-07" db="EMBL/GenBank/DDBJ databases">
        <title>Ethylene signaling mediates host invasion by parasitic plants.</title>
        <authorList>
            <person name="Yoshida S."/>
        </authorList>
    </citation>
    <scope>NUCLEOTIDE SEQUENCE</scope>
    <source>
        <strain evidence="19">Okayama</strain>
    </source>
</reference>
<dbReference type="GO" id="GO:0006979">
    <property type="term" value="P:response to oxidative stress"/>
    <property type="evidence" value="ECO:0007669"/>
    <property type="project" value="UniProtKB-UniRule"/>
</dbReference>
<evidence type="ECO:0000256" key="5">
    <source>
        <dbReference type="ARBA" id="ARBA00022617"/>
    </source>
</evidence>
<keyword evidence="20" id="KW-1185">Reference proteome</keyword>
<dbReference type="GO" id="GO:0020037">
    <property type="term" value="F:heme binding"/>
    <property type="evidence" value="ECO:0007669"/>
    <property type="project" value="UniProtKB-UniRule"/>
</dbReference>
<feature type="binding site" evidence="14">
    <location>
        <position position="76"/>
    </location>
    <ligand>
        <name>Ca(2+)</name>
        <dbReference type="ChEBI" id="CHEBI:29108"/>
        <label>1</label>
    </ligand>
</feature>
<feature type="binding site" evidence="14">
    <location>
        <position position="196"/>
    </location>
    <ligand>
        <name>Ca(2+)</name>
        <dbReference type="ChEBI" id="CHEBI:29108"/>
        <label>2</label>
    </ligand>
</feature>
<dbReference type="PRINTS" id="PR00458">
    <property type="entry name" value="PEROXIDASE"/>
</dbReference>
<keyword evidence="5 17" id="KW-0349">Heme</keyword>
<feature type="binding site" evidence="14">
    <location>
        <position position="69"/>
    </location>
    <ligand>
        <name>Ca(2+)</name>
        <dbReference type="ChEBI" id="CHEBI:29108"/>
        <label>1</label>
    </ligand>
</feature>
<name>A0A830B5E4_9LAMI</name>
<dbReference type="FunFam" id="1.10.520.10:FF:000009">
    <property type="entry name" value="Peroxidase"/>
    <property type="match status" value="1"/>
</dbReference>
<dbReference type="PANTHER" id="PTHR31388:SF139">
    <property type="entry name" value="PEROXIDASE 53"/>
    <property type="match status" value="1"/>
</dbReference>
<dbReference type="OrthoDB" id="2113341at2759"/>
<dbReference type="GO" id="GO:0046872">
    <property type="term" value="F:metal ion binding"/>
    <property type="evidence" value="ECO:0007669"/>
    <property type="project" value="UniProtKB-UniRule"/>
</dbReference>
<feature type="binding site" evidence="14">
    <location>
        <position position="72"/>
    </location>
    <ligand>
        <name>Ca(2+)</name>
        <dbReference type="ChEBI" id="CHEBI:29108"/>
        <label>1</label>
    </ligand>
</feature>
<dbReference type="PROSITE" id="PS00436">
    <property type="entry name" value="PEROXIDASE_2"/>
    <property type="match status" value="1"/>
</dbReference>
<comment type="similarity">
    <text evidence="2">Belongs to the peroxidase family. Ascorbate peroxidase subfamily.</text>
</comment>
<sequence>MREIEFGDRNEKGTAIFEILVPLSEAQLSPTFYSTTCSNLTDIVSDQINQTLISDPRIGASLLRLHFHDCFVQGCDASILLDTSGTIQSEKNAAPNVNSTRGFELVDKIKTAVEQSCPGFVSCADILALAAQSAVQLAGGPAWNVKLGRRDSLSANQALANTSIPTPVESIANITAKFTALGLNVTDLVALSGAHTIGRAQCRLITNRLYNFSGTGGPDPTLDATYLATLRQSCPQSGSGFNVVDLDPTTHDVFDKSYYSNLQGNKGLLQSDQELFSNSSAQIVGIVNQFSRDQSTFLDSFVAAMIKMGDLSPLTGASGEVRNNCRVVNGS</sequence>
<feature type="binding site" evidence="14">
    <location>
        <position position="250"/>
    </location>
    <ligand>
        <name>Ca(2+)</name>
        <dbReference type="ChEBI" id="CHEBI:29108"/>
        <label>2</label>
    </ligand>
</feature>